<evidence type="ECO:0000313" key="1">
    <source>
        <dbReference type="EMBL" id="KAL3878995.1"/>
    </source>
</evidence>
<dbReference type="Proteomes" id="UP001634394">
    <property type="component" value="Unassembled WGS sequence"/>
</dbReference>
<organism evidence="1 2">
    <name type="scientific">Sinanodonta woodiana</name>
    <name type="common">Chinese pond mussel</name>
    <name type="synonym">Anodonta woodiana</name>
    <dbReference type="NCBI Taxonomy" id="1069815"/>
    <lineage>
        <taxon>Eukaryota</taxon>
        <taxon>Metazoa</taxon>
        <taxon>Spiralia</taxon>
        <taxon>Lophotrochozoa</taxon>
        <taxon>Mollusca</taxon>
        <taxon>Bivalvia</taxon>
        <taxon>Autobranchia</taxon>
        <taxon>Heteroconchia</taxon>
        <taxon>Palaeoheterodonta</taxon>
        <taxon>Unionida</taxon>
        <taxon>Unionoidea</taxon>
        <taxon>Unionidae</taxon>
        <taxon>Unioninae</taxon>
        <taxon>Sinanodonta</taxon>
    </lineage>
</organism>
<dbReference type="EMBL" id="JBJQND010000004">
    <property type="protein sequence ID" value="KAL3878995.1"/>
    <property type="molecule type" value="Genomic_DNA"/>
</dbReference>
<name>A0ABD3X2C6_SINWO</name>
<comment type="caution">
    <text evidence="1">The sequence shown here is derived from an EMBL/GenBank/DDBJ whole genome shotgun (WGS) entry which is preliminary data.</text>
</comment>
<dbReference type="Gene3D" id="2.60.120.260">
    <property type="entry name" value="Galactose-binding domain-like"/>
    <property type="match status" value="1"/>
</dbReference>
<evidence type="ECO:0000313" key="2">
    <source>
        <dbReference type="Proteomes" id="UP001634394"/>
    </source>
</evidence>
<protein>
    <submittedName>
        <fullName evidence="1">Uncharacterized protein</fullName>
    </submittedName>
</protein>
<dbReference type="AlphaFoldDB" id="A0ABD3X2C6"/>
<sequence>MKSGVNHKVRDLYNAANNKVVLLENGEHLSLIFCLRIASMVEISDIRYSNANETDTVIVKLDDEIVAAFATNRSTPPDWNTFMSTGRFPTRSYLDIGSNILQISFNSTDGMTIDYIDIDVDDRLITQEIAMCDVTCIKDFNPNWQHPVVSEGLSVAMQKSYTTKCSEISNVNIPIYDKFVKSYEIIAASPQYKSFSNPRYENTSECYHLSRFLWIFRNISLSNVTSETIQTDKATAYISKGVNSSAESFITILLIFNVEGRSKGMIDTDRGSVLRIQFNGVPEQTTIQMQYKGRAGISSIEERILDPPGAKASWEIPDFTWTDANLNSIYLYINSSSYLNLSIVALYLTRRQLLPDKVVGVYKDDDVIVEAVNVDLWWLTPNAMQLTLSNGQSYNDVSYFRIYKPAIWNEGYVQVFVMYHDGNVRLLPVPPEGVDWIPFGSSVLIGQANPTDVRPYSAITNVSLDIETLRMDVMYADGGSAKLELQNNLVETRLIVSNIFFGANIDQPFITFRSMYVSMGNCDVDHVRVNGANPTHIMDDFGFIMGRSFIFYRKCTSKHLNLSPDIYINIKRSKTK</sequence>
<proteinExistence type="predicted"/>
<accession>A0ABD3X2C6</accession>
<reference evidence="1 2" key="1">
    <citation type="submission" date="2024-11" db="EMBL/GenBank/DDBJ databases">
        <title>Chromosome-level genome assembly of the freshwater bivalve Anodonta woodiana.</title>
        <authorList>
            <person name="Chen X."/>
        </authorList>
    </citation>
    <scope>NUCLEOTIDE SEQUENCE [LARGE SCALE GENOMIC DNA]</scope>
    <source>
        <strain evidence="1">MN2024</strain>
        <tissue evidence="1">Gills</tissue>
    </source>
</reference>
<keyword evidence="2" id="KW-1185">Reference proteome</keyword>
<gene>
    <name evidence="1" type="ORF">ACJMK2_031317</name>
</gene>